<gene>
    <name evidence="9" type="primary">xerC</name>
    <name evidence="13" type="ORF">EOD42_03600</name>
</gene>
<feature type="active site" description="O-(3'-phospho-DNA)-tyrosine intermediate" evidence="9">
    <location>
        <position position="274"/>
    </location>
</feature>
<dbReference type="NCBIfam" id="NF001399">
    <property type="entry name" value="PRK00283.1"/>
    <property type="match status" value="1"/>
</dbReference>
<dbReference type="Pfam" id="PF02899">
    <property type="entry name" value="Phage_int_SAM_1"/>
    <property type="match status" value="1"/>
</dbReference>
<evidence type="ECO:0000256" key="6">
    <source>
        <dbReference type="ARBA" id="ARBA00023125"/>
    </source>
</evidence>
<dbReference type="PANTHER" id="PTHR30349:SF90">
    <property type="entry name" value="TYROSINE RECOMBINASE XERD"/>
    <property type="match status" value="1"/>
</dbReference>
<evidence type="ECO:0000256" key="10">
    <source>
        <dbReference type="SAM" id="MobiDB-lite"/>
    </source>
</evidence>
<evidence type="ECO:0000259" key="11">
    <source>
        <dbReference type="PROSITE" id="PS51898"/>
    </source>
</evidence>
<dbReference type="Proteomes" id="UP000282957">
    <property type="component" value="Unassembled WGS sequence"/>
</dbReference>
<keyword evidence="7 9" id="KW-0233">DNA recombination</keyword>
<dbReference type="PROSITE" id="PS51898">
    <property type="entry name" value="TYR_RECOMBINASE"/>
    <property type="match status" value="1"/>
</dbReference>
<feature type="region of interest" description="Disordered" evidence="10">
    <location>
        <begin position="290"/>
        <end position="319"/>
    </location>
</feature>
<feature type="active site" evidence="9">
    <location>
        <position position="242"/>
    </location>
</feature>
<evidence type="ECO:0000256" key="7">
    <source>
        <dbReference type="ARBA" id="ARBA00023172"/>
    </source>
</evidence>
<dbReference type="InterPro" id="IPR002104">
    <property type="entry name" value="Integrase_catalytic"/>
</dbReference>
<name>A0A437MNI4_9PROT</name>
<dbReference type="GO" id="GO:0005737">
    <property type="term" value="C:cytoplasm"/>
    <property type="evidence" value="ECO:0007669"/>
    <property type="project" value="UniProtKB-SubCell"/>
</dbReference>
<dbReference type="InterPro" id="IPR023009">
    <property type="entry name" value="Tyrosine_recombinase_XerC/XerD"/>
</dbReference>
<keyword evidence="6 9" id="KW-0238">DNA-binding</keyword>
<sequence length="319" mass="34952">MTAHWLEIFLEMLAAERNAARNTLLAYRADLSDFLTQHGAQASADDVRDYVHHLAATGLAARSQARKLSALRQFFRFLAREGYRSDDPTELIDSPRLPPSLPKALTEAEVEALILGAERLPPTRAPLAIAALELLYASGLRASELVTLPAGALRQNAPLIAVRGKGGKERLVPISRRAREAVAETAGDAERRGRGHVQAARYLFPSRGKAGHFTRQGLGLLLKEAALAAGIDPEKVSPHVLRHSFATHLLGRGADLRSLQTLLGHADIATTQIYTKVLEEHLRHLVETHHPLATEAPAPRIMRPEPRPAPTRRKKRTSP</sequence>
<comment type="subcellular location">
    <subcellularLocation>
        <location evidence="1 9">Cytoplasm</location>
    </subcellularLocation>
</comment>
<comment type="caution">
    <text evidence="13">The sequence shown here is derived from an EMBL/GenBank/DDBJ whole genome shotgun (WGS) entry which is preliminary data.</text>
</comment>
<keyword evidence="4 9" id="KW-0159">Chromosome partition</keyword>
<organism evidence="13 14">
    <name type="scientific">Rhodovarius crocodyli</name>
    <dbReference type="NCBI Taxonomy" id="1979269"/>
    <lineage>
        <taxon>Bacteria</taxon>
        <taxon>Pseudomonadati</taxon>
        <taxon>Pseudomonadota</taxon>
        <taxon>Alphaproteobacteria</taxon>
        <taxon>Acetobacterales</taxon>
        <taxon>Roseomonadaceae</taxon>
        <taxon>Rhodovarius</taxon>
    </lineage>
</organism>
<dbReference type="InterPro" id="IPR013762">
    <property type="entry name" value="Integrase-like_cat_sf"/>
</dbReference>
<evidence type="ECO:0000313" key="14">
    <source>
        <dbReference type="Proteomes" id="UP000282957"/>
    </source>
</evidence>
<feature type="active site" evidence="9">
    <location>
        <position position="265"/>
    </location>
</feature>
<dbReference type="InterPro" id="IPR050090">
    <property type="entry name" value="Tyrosine_recombinase_XerCD"/>
</dbReference>
<feature type="domain" description="Tyr recombinase" evidence="11">
    <location>
        <begin position="100"/>
        <end position="287"/>
    </location>
</feature>
<evidence type="ECO:0000256" key="4">
    <source>
        <dbReference type="ARBA" id="ARBA00022829"/>
    </source>
</evidence>
<dbReference type="Gene3D" id="1.10.443.10">
    <property type="entry name" value="Intergrase catalytic core"/>
    <property type="match status" value="1"/>
</dbReference>
<comment type="function">
    <text evidence="9">Site-specific tyrosine recombinase, which acts by catalyzing the cutting and rejoining of the recombining DNA molecules. The XerC-XerD complex is essential to convert dimers of the bacterial chromosome into monomers to permit their segregation at cell division. It also contributes to the segregational stability of plasmids.</text>
</comment>
<dbReference type="HAMAP" id="MF_01808">
    <property type="entry name" value="Recomb_XerC_XerD"/>
    <property type="match status" value="1"/>
</dbReference>
<dbReference type="RefSeq" id="WP_127785965.1">
    <property type="nucleotide sequence ID" value="NZ_SACL01000001.1"/>
</dbReference>
<dbReference type="AlphaFoldDB" id="A0A437MNI4"/>
<dbReference type="InterPro" id="IPR044068">
    <property type="entry name" value="CB"/>
</dbReference>
<dbReference type="InterPro" id="IPR010998">
    <property type="entry name" value="Integrase_recombinase_N"/>
</dbReference>
<dbReference type="SUPFAM" id="SSF56349">
    <property type="entry name" value="DNA breaking-rejoining enzymes"/>
    <property type="match status" value="1"/>
</dbReference>
<dbReference type="InterPro" id="IPR004107">
    <property type="entry name" value="Integrase_SAM-like_N"/>
</dbReference>
<evidence type="ECO:0000313" key="13">
    <source>
        <dbReference type="EMBL" id="RVT99196.1"/>
    </source>
</evidence>
<feature type="active site" evidence="9">
    <location>
        <position position="141"/>
    </location>
</feature>
<feature type="active site" evidence="9">
    <location>
        <position position="239"/>
    </location>
</feature>
<evidence type="ECO:0000256" key="9">
    <source>
        <dbReference type="HAMAP-Rule" id="MF_01808"/>
    </source>
</evidence>
<dbReference type="Gene3D" id="1.10.150.130">
    <property type="match status" value="1"/>
</dbReference>
<dbReference type="GO" id="GO:0007059">
    <property type="term" value="P:chromosome segregation"/>
    <property type="evidence" value="ECO:0007669"/>
    <property type="project" value="UniProtKB-UniRule"/>
</dbReference>
<protein>
    <recommendedName>
        <fullName evidence="9">Tyrosine recombinase XerC</fullName>
    </recommendedName>
</protein>
<evidence type="ECO:0000256" key="2">
    <source>
        <dbReference type="ARBA" id="ARBA00022490"/>
    </source>
</evidence>
<evidence type="ECO:0000256" key="8">
    <source>
        <dbReference type="ARBA" id="ARBA00023306"/>
    </source>
</evidence>
<keyword evidence="14" id="KW-1185">Reference proteome</keyword>
<comment type="similarity">
    <text evidence="9">Belongs to the 'phage' integrase family. XerC subfamily.</text>
</comment>
<keyword evidence="8 9" id="KW-0131">Cell cycle</keyword>
<dbReference type="OrthoDB" id="9801717at2"/>
<evidence type="ECO:0000256" key="3">
    <source>
        <dbReference type="ARBA" id="ARBA00022618"/>
    </source>
</evidence>
<keyword evidence="5 9" id="KW-0229">DNA integration</keyword>
<dbReference type="GO" id="GO:0003677">
    <property type="term" value="F:DNA binding"/>
    <property type="evidence" value="ECO:0007669"/>
    <property type="project" value="UniProtKB-UniRule"/>
</dbReference>
<dbReference type="EMBL" id="SACL01000001">
    <property type="protein sequence ID" value="RVT99196.1"/>
    <property type="molecule type" value="Genomic_DNA"/>
</dbReference>
<dbReference type="GO" id="GO:0006313">
    <property type="term" value="P:DNA transposition"/>
    <property type="evidence" value="ECO:0007669"/>
    <property type="project" value="UniProtKB-UniRule"/>
</dbReference>
<proteinExistence type="inferred from homology"/>
<reference evidence="13 14" key="1">
    <citation type="submission" date="2019-01" db="EMBL/GenBank/DDBJ databases">
        <authorList>
            <person name="Chen W.-M."/>
        </authorList>
    </citation>
    <scope>NUCLEOTIDE SEQUENCE [LARGE SCALE GENOMIC DNA]</scope>
    <source>
        <strain evidence="13 14">CCP-6</strain>
    </source>
</reference>
<accession>A0A437MNI4</accession>
<evidence type="ECO:0000256" key="1">
    <source>
        <dbReference type="ARBA" id="ARBA00004496"/>
    </source>
</evidence>
<dbReference type="GO" id="GO:0051301">
    <property type="term" value="P:cell division"/>
    <property type="evidence" value="ECO:0007669"/>
    <property type="project" value="UniProtKB-KW"/>
</dbReference>
<dbReference type="PROSITE" id="PS51900">
    <property type="entry name" value="CB"/>
    <property type="match status" value="1"/>
</dbReference>
<dbReference type="GO" id="GO:0009037">
    <property type="term" value="F:tyrosine-based site-specific recombinase activity"/>
    <property type="evidence" value="ECO:0007669"/>
    <property type="project" value="UniProtKB-UniRule"/>
</dbReference>
<feature type="domain" description="Core-binding (CB)" evidence="12">
    <location>
        <begin position="1"/>
        <end position="79"/>
    </location>
</feature>
<keyword evidence="2 9" id="KW-0963">Cytoplasm</keyword>
<comment type="subunit">
    <text evidence="9">Forms a cyclic heterotetrameric complex composed of two molecules of XerC and two molecules of XerD.</text>
</comment>
<evidence type="ECO:0000256" key="5">
    <source>
        <dbReference type="ARBA" id="ARBA00022908"/>
    </source>
</evidence>
<dbReference type="PANTHER" id="PTHR30349">
    <property type="entry name" value="PHAGE INTEGRASE-RELATED"/>
    <property type="match status" value="1"/>
</dbReference>
<dbReference type="Pfam" id="PF00589">
    <property type="entry name" value="Phage_integrase"/>
    <property type="match status" value="1"/>
</dbReference>
<dbReference type="InterPro" id="IPR011010">
    <property type="entry name" value="DNA_brk_join_enz"/>
</dbReference>
<feature type="active site" evidence="9">
    <location>
        <position position="165"/>
    </location>
</feature>
<feature type="compositionally biased region" description="Basic residues" evidence="10">
    <location>
        <begin position="310"/>
        <end position="319"/>
    </location>
</feature>
<keyword evidence="3 9" id="KW-0132">Cell division</keyword>
<evidence type="ECO:0000259" key="12">
    <source>
        <dbReference type="PROSITE" id="PS51900"/>
    </source>
</evidence>